<dbReference type="InterPro" id="IPR001173">
    <property type="entry name" value="Glyco_trans_2-like"/>
</dbReference>
<keyword evidence="4 7" id="KW-0812">Transmembrane</keyword>
<dbReference type="GO" id="GO:0016757">
    <property type="term" value="F:glycosyltransferase activity"/>
    <property type="evidence" value="ECO:0007669"/>
    <property type="project" value="UniProtKB-KW"/>
</dbReference>
<dbReference type="EMBL" id="MTSE01000006">
    <property type="protein sequence ID" value="OUJ73430.1"/>
    <property type="molecule type" value="Genomic_DNA"/>
</dbReference>
<name>A0A243WCR7_9BACT</name>
<feature type="domain" description="Glycosyltransferase 2-like" evidence="8">
    <location>
        <begin position="7"/>
        <end position="168"/>
    </location>
</feature>
<dbReference type="Pfam" id="PF00535">
    <property type="entry name" value="Glycos_transf_2"/>
    <property type="match status" value="1"/>
</dbReference>
<keyword evidence="6 7" id="KW-0472">Membrane</keyword>
<evidence type="ECO:0000256" key="4">
    <source>
        <dbReference type="ARBA" id="ARBA00022692"/>
    </source>
</evidence>
<feature type="transmembrane region" description="Helical" evidence="7">
    <location>
        <begin position="232"/>
        <end position="251"/>
    </location>
</feature>
<dbReference type="RefSeq" id="WP_086594621.1">
    <property type="nucleotide sequence ID" value="NZ_MTSE01000006.1"/>
</dbReference>
<keyword evidence="2" id="KW-0328">Glycosyltransferase</keyword>
<dbReference type="OrthoDB" id="9807778at2"/>
<evidence type="ECO:0000256" key="6">
    <source>
        <dbReference type="ARBA" id="ARBA00023136"/>
    </source>
</evidence>
<reference evidence="9 10" key="1">
    <citation type="submission" date="2017-01" db="EMBL/GenBank/DDBJ databases">
        <title>A new Hymenobacter.</title>
        <authorList>
            <person name="Liang Y."/>
            <person name="Feng F."/>
        </authorList>
    </citation>
    <scope>NUCLEOTIDE SEQUENCE [LARGE SCALE GENOMIC DNA]</scope>
    <source>
        <strain evidence="9">MIMBbqt21</strain>
    </source>
</reference>
<dbReference type="AlphaFoldDB" id="A0A243WCR7"/>
<keyword evidence="3" id="KW-0808">Transferase</keyword>
<evidence type="ECO:0000256" key="3">
    <source>
        <dbReference type="ARBA" id="ARBA00022679"/>
    </source>
</evidence>
<gene>
    <name evidence="9" type="ORF">BXP70_13530</name>
</gene>
<keyword evidence="10" id="KW-1185">Reference proteome</keyword>
<evidence type="ECO:0000256" key="2">
    <source>
        <dbReference type="ARBA" id="ARBA00022676"/>
    </source>
</evidence>
<evidence type="ECO:0000256" key="1">
    <source>
        <dbReference type="ARBA" id="ARBA00004141"/>
    </source>
</evidence>
<accession>A0A243WCR7</accession>
<dbReference type="Proteomes" id="UP000194873">
    <property type="component" value="Unassembled WGS sequence"/>
</dbReference>
<organism evidence="9 10">
    <name type="scientific">Hymenobacter crusticola</name>
    <dbReference type="NCBI Taxonomy" id="1770526"/>
    <lineage>
        <taxon>Bacteria</taxon>
        <taxon>Pseudomonadati</taxon>
        <taxon>Bacteroidota</taxon>
        <taxon>Cytophagia</taxon>
        <taxon>Cytophagales</taxon>
        <taxon>Hymenobacteraceae</taxon>
        <taxon>Hymenobacter</taxon>
    </lineage>
</organism>
<dbReference type="GO" id="GO:0005886">
    <property type="term" value="C:plasma membrane"/>
    <property type="evidence" value="ECO:0007669"/>
    <property type="project" value="TreeGrafter"/>
</dbReference>
<evidence type="ECO:0000259" key="8">
    <source>
        <dbReference type="Pfam" id="PF00535"/>
    </source>
</evidence>
<dbReference type="CDD" id="cd04187">
    <property type="entry name" value="DPM1_like_bac"/>
    <property type="match status" value="1"/>
</dbReference>
<dbReference type="PANTHER" id="PTHR48090">
    <property type="entry name" value="UNDECAPRENYL-PHOSPHATE 4-DEOXY-4-FORMAMIDO-L-ARABINOSE TRANSFERASE-RELATED"/>
    <property type="match status" value="1"/>
</dbReference>
<evidence type="ECO:0000313" key="10">
    <source>
        <dbReference type="Proteomes" id="UP000194873"/>
    </source>
</evidence>
<comment type="caution">
    <text evidence="9">The sequence shown here is derived from an EMBL/GenBank/DDBJ whole genome shotgun (WGS) entry which is preliminary data.</text>
</comment>
<evidence type="ECO:0000313" key="9">
    <source>
        <dbReference type="EMBL" id="OUJ73430.1"/>
    </source>
</evidence>
<dbReference type="SUPFAM" id="SSF53448">
    <property type="entry name" value="Nucleotide-diphospho-sugar transferases"/>
    <property type="match status" value="1"/>
</dbReference>
<keyword evidence="5 7" id="KW-1133">Transmembrane helix</keyword>
<evidence type="ECO:0000256" key="7">
    <source>
        <dbReference type="SAM" id="Phobius"/>
    </source>
</evidence>
<evidence type="ECO:0000256" key="5">
    <source>
        <dbReference type="ARBA" id="ARBA00022989"/>
    </source>
</evidence>
<dbReference type="InterPro" id="IPR050256">
    <property type="entry name" value="Glycosyltransferase_2"/>
</dbReference>
<protein>
    <recommendedName>
        <fullName evidence="8">Glycosyltransferase 2-like domain-containing protein</fullName>
    </recommendedName>
</protein>
<dbReference type="Gene3D" id="3.90.550.10">
    <property type="entry name" value="Spore Coat Polysaccharide Biosynthesis Protein SpsA, Chain A"/>
    <property type="match status" value="1"/>
</dbReference>
<proteinExistence type="predicted"/>
<sequence length="310" mass="35079">MPEPLLSVIVPVFNEEGLIDTLLQRCFAALESITAAFELICVDDGSRDQTLPRLLAARAAEPRLKVLVLSRNFGHQSAYTAGLHAAKGQYVAMMDGDLQDPPELLPSMYELLRTNQCDIAYGQRTDRAEGWGRQLLIKGFHGIFSSFSRMKQSDNVGNFSMLNRKALDAFLSLHEKNRYLPGLRAFIGFRQLPVPYARQARHDGTLPKMSYKRLFALALDALFSFSDLPIKICLYTGLFGMIVFFLGGIWVLVSKALNVAPFGWSSLELSIYFIGSIQLLFLGVLGEYVFRIYRENQNRPIYFIQDYHDE</sequence>
<comment type="subcellular location">
    <subcellularLocation>
        <location evidence="1">Membrane</location>
        <topology evidence="1">Multi-pass membrane protein</topology>
    </subcellularLocation>
</comment>
<feature type="transmembrane region" description="Helical" evidence="7">
    <location>
        <begin position="271"/>
        <end position="290"/>
    </location>
</feature>
<dbReference type="PANTHER" id="PTHR48090:SF1">
    <property type="entry name" value="PROPHAGE BACTOPRENOL GLUCOSYL TRANSFERASE HOMOLOG"/>
    <property type="match status" value="1"/>
</dbReference>
<dbReference type="InterPro" id="IPR029044">
    <property type="entry name" value="Nucleotide-diphossugar_trans"/>
</dbReference>